<feature type="compositionally biased region" description="Basic residues" evidence="1">
    <location>
        <begin position="129"/>
        <end position="148"/>
    </location>
</feature>
<evidence type="ECO:0000313" key="6">
    <source>
        <dbReference type="RefSeq" id="XP_022293289.1"/>
    </source>
</evidence>
<dbReference type="Proteomes" id="UP000694844">
    <property type="component" value="Chromosome 7"/>
</dbReference>
<name>A0A8B8AQF8_CRAVI</name>
<dbReference type="RefSeq" id="XP_022293289.1">
    <property type="nucleotide sequence ID" value="XM_022437581.1"/>
</dbReference>
<feature type="compositionally biased region" description="Basic and acidic residues" evidence="1">
    <location>
        <begin position="63"/>
        <end position="81"/>
    </location>
</feature>
<feature type="compositionally biased region" description="Basic and acidic residues" evidence="1">
    <location>
        <begin position="478"/>
        <end position="487"/>
    </location>
</feature>
<evidence type="ECO:0000313" key="3">
    <source>
        <dbReference type="Proteomes" id="UP000694844"/>
    </source>
</evidence>
<dbReference type="RefSeq" id="XP_022293288.1">
    <property type="nucleotide sequence ID" value="XM_022437580.1"/>
</dbReference>
<dbReference type="OrthoDB" id="10253982at2759"/>
<feature type="compositionally biased region" description="Basic and acidic residues" evidence="1">
    <location>
        <begin position="307"/>
        <end position="321"/>
    </location>
</feature>
<feature type="compositionally biased region" description="Acidic residues" evidence="1">
    <location>
        <begin position="152"/>
        <end position="172"/>
    </location>
</feature>
<dbReference type="SUPFAM" id="SSF56219">
    <property type="entry name" value="DNase I-like"/>
    <property type="match status" value="1"/>
</dbReference>
<feature type="compositionally biased region" description="Basic and acidic residues" evidence="1">
    <location>
        <begin position="408"/>
        <end position="417"/>
    </location>
</feature>
<organism evidence="3 4">
    <name type="scientific">Crassostrea virginica</name>
    <name type="common">Eastern oyster</name>
    <dbReference type="NCBI Taxonomy" id="6565"/>
    <lineage>
        <taxon>Eukaryota</taxon>
        <taxon>Metazoa</taxon>
        <taxon>Spiralia</taxon>
        <taxon>Lophotrochozoa</taxon>
        <taxon>Mollusca</taxon>
        <taxon>Bivalvia</taxon>
        <taxon>Autobranchia</taxon>
        <taxon>Pteriomorphia</taxon>
        <taxon>Ostreida</taxon>
        <taxon>Ostreoidea</taxon>
        <taxon>Ostreidae</taxon>
        <taxon>Crassostrea</taxon>
    </lineage>
</organism>
<feature type="compositionally biased region" description="Low complexity" evidence="1">
    <location>
        <begin position="424"/>
        <end position="435"/>
    </location>
</feature>
<proteinExistence type="predicted"/>
<feature type="compositionally biased region" description="Basic residues" evidence="1">
    <location>
        <begin position="179"/>
        <end position="191"/>
    </location>
</feature>
<keyword evidence="3" id="KW-1185">Reference proteome</keyword>
<dbReference type="KEGG" id="cvn:111103940"/>
<dbReference type="GO" id="GO:0000175">
    <property type="term" value="F:3'-5'-RNA exonuclease activity"/>
    <property type="evidence" value="ECO:0007669"/>
    <property type="project" value="TreeGrafter"/>
</dbReference>
<accession>A0A8B8AQF8</accession>
<feature type="region of interest" description="Disordered" evidence="1">
    <location>
        <begin position="1"/>
        <end position="487"/>
    </location>
</feature>
<sequence>MPRSKKRGGAKTAAAKASAAVEEVPSDAPEAPKGRRTRGATSQSPAPQEPSPSPAARSRSRGKASETPKETRGRSHGRGDNTEGAGRVTRAVVQEVEVEESPKRGRSTSRRGKQASQPASSKSSPKSPAKAKKTPTKGSRSRSARGKKQVVEDVDMADEEEEEEAEEEEIEEEPVKSTPKGRGRGAKKGTPKKSPAAKSSPARKQTPAKGASRSRSRGKQENAEEQQSPLPNAQIVLTKIDSPKKDASPTKSPSPKAAKKTPSPRKAASAKKTPSSARRGGRSRRGAPDVEEEAPEKEEEGGQVSDDLEKKEEETEKKPETEAEEKAEDVQPEKTAETMEEEGEKLVQDNEEVSDMAKEVSDMAKEEDKIDAAPDNSIAENGKDEEAPSQKRKFEEIQDGEIEEDEDLSAKKAKIIEETVPQANGNPEENSMESEPSVERNEKVEESEADVEKDYVMVNMNEVPAADSSEIMKSIPRTSEDQEEKKEVAERIVETVVTVNQVIEQPAGVIEDREDVEMLEEAEEILEEVAEILEEVVEAPIQKEVFQPLGNQEVVQEVGNIPEPQQDVVQKENYVSVPQQEVVVQEASSGPPKQAEETVQSLNLDMNKQSPVSNTGTQNWVLNRQFVKNPAFRDDVADLAKQFSVVSYNVLAQCHLDRGDYSFTPPQYLAADYRHRKIVEELRYLKGDIVCLQEVDPGFYNGALGAAMKEMGYEGLMKKRTDDYSNEGEATFFRTSRFTVVDRQSYSMAELANKEIDDGLDPMQKEAIRSYLNRPDVMVLVKLRCNVTGQILTVGNIHVHWGKMKVPDVQCIQIASAIKEVVSKAGSDLTPHILCGDFNSEVTSPGYQLCKEGYLSDSCIQQLQSLENLQFPDGTKSSLINTVWRAFQHTSSSMKSAYNMAQGREPKITSYHNSMKAAVDYVFFSSNCLDNVGVLGLPSDEAITQTGGIPNEVFPSDHVSIKAVFSFR</sequence>
<feature type="compositionally biased region" description="Basic and acidic residues" evidence="1">
    <location>
        <begin position="437"/>
        <end position="455"/>
    </location>
</feature>
<feature type="compositionally biased region" description="Low complexity" evidence="1">
    <location>
        <begin position="264"/>
        <end position="278"/>
    </location>
</feature>
<feature type="compositionally biased region" description="Low complexity" evidence="1">
    <location>
        <begin position="192"/>
        <end position="202"/>
    </location>
</feature>
<feature type="compositionally biased region" description="Basic and acidic residues" evidence="1">
    <location>
        <begin position="381"/>
        <end position="396"/>
    </location>
</feature>
<dbReference type="InterPro" id="IPR005135">
    <property type="entry name" value="Endo/exonuclease/phosphatase"/>
</dbReference>
<protein>
    <submittedName>
        <fullName evidence="4 5">Muscle M-line assembly protein unc-89-like</fullName>
    </submittedName>
</protein>
<gene>
    <name evidence="4 5 6" type="primary">LOC111103940</name>
</gene>
<feature type="compositionally biased region" description="Basic and acidic residues" evidence="1">
    <location>
        <begin position="355"/>
        <end position="372"/>
    </location>
</feature>
<dbReference type="Gene3D" id="3.60.10.10">
    <property type="entry name" value="Endonuclease/exonuclease/phosphatase"/>
    <property type="match status" value="1"/>
</dbReference>
<feature type="compositionally biased region" description="Basic residues" evidence="1">
    <location>
        <begin position="104"/>
        <end position="113"/>
    </location>
</feature>
<feature type="compositionally biased region" description="Low complexity" evidence="1">
    <location>
        <begin position="10"/>
        <end position="20"/>
    </location>
</feature>
<dbReference type="RefSeq" id="XP_022293286.1">
    <property type="nucleotide sequence ID" value="XM_022437578.1"/>
</dbReference>
<feature type="domain" description="Endonuclease/exonuclease/phosphatase" evidence="2">
    <location>
        <begin position="646"/>
        <end position="958"/>
    </location>
</feature>
<dbReference type="PANTHER" id="PTHR12121">
    <property type="entry name" value="CARBON CATABOLITE REPRESSOR PROTEIN 4"/>
    <property type="match status" value="1"/>
</dbReference>
<feature type="compositionally biased region" description="Basic and acidic residues" evidence="1">
    <location>
        <begin position="328"/>
        <end position="337"/>
    </location>
</feature>
<feature type="compositionally biased region" description="Acidic residues" evidence="1">
    <location>
        <begin position="289"/>
        <end position="301"/>
    </location>
</feature>
<evidence type="ECO:0000313" key="5">
    <source>
        <dbReference type="RefSeq" id="XP_022293288.1"/>
    </source>
</evidence>
<feature type="compositionally biased region" description="Acidic residues" evidence="1">
    <location>
        <begin position="397"/>
        <end position="407"/>
    </location>
</feature>
<evidence type="ECO:0000313" key="4">
    <source>
        <dbReference type="RefSeq" id="XP_022293286.1"/>
    </source>
</evidence>
<reference evidence="4 5" key="1">
    <citation type="submission" date="2025-04" db="UniProtKB">
        <authorList>
            <consortium name="RefSeq"/>
        </authorList>
    </citation>
    <scope>IDENTIFICATION</scope>
    <source>
        <tissue evidence="4 5">Whole sample</tissue>
    </source>
</reference>
<dbReference type="InterPro" id="IPR036691">
    <property type="entry name" value="Endo/exonu/phosph_ase_sf"/>
</dbReference>
<dbReference type="Pfam" id="PF03372">
    <property type="entry name" value="Exo_endo_phos"/>
    <property type="match status" value="1"/>
</dbReference>
<dbReference type="AlphaFoldDB" id="A0A8B8AQF8"/>
<dbReference type="InterPro" id="IPR050410">
    <property type="entry name" value="CCR4/nocturin_mRNA_transcr"/>
</dbReference>
<dbReference type="GeneID" id="111103940"/>
<dbReference type="PANTHER" id="PTHR12121:SF98">
    <property type="entry name" value="ENDONUCLEASE_EXONUCLEASE_PHOSPHATASE DOMAIN-CONTAINING PROTEIN"/>
    <property type="match status" value="1"/>
</dbReference>
<feature type="compositionally biased region" description="Low complexity" evidence="1">
    <location>
        <begin position="114"/>
        <end position="128"/>
    </location>
</feature>
<feature type="compositionally biased region" description="Acidic residues" evidence="1">
    <location>
        <begin position="338"/>
        <end position="354"/>
    </location>
</feature>
<evidence type="ECO:0000259" key="2">
    <source>
        <dbReference type="Pfam" id="PF03372"/>
    </source>
</evidence>
<evidence type="ECO:0000256" key="1">
    <source>
        <dbReference type="SAM" id="MobiDB-lite"/>
    </source>
</evidence>